<feature type="domain" description="Cytochrome c" evidence="8">
    <location>
        <begin position="10"/>
        <end position="116"/>
    </location>
</feature>
<dbReference type="InterPro" id="IPR036909">
    <property type="entry name" value="Cyt_c-like_dom_sf"/>
</dbReference>
<evidence type="ECO:0000256" key="3">
    <source>
        <dbReference type="ARBA" id="ARBA00022723"/>
    </source>
</evidence>
<evidence type="ECO:0000313" key="9">
    <source>
        <dbReference type="EMBL" id="MBN7797595.1"/>
    </source>
</evidence>
<protein>
    <submittedName>
        <fullName evidence="9">C-type cytochrome</fullName>
    </submittedName>
</protein>
<dbReference type="GO" id="GO:0046872">
    <property type="term" value="F:metal ion binding"/>
    <property type="evidence" value="ECO:0007669"/>
    <property type="project" value="UniProtKB-KW"/>
</dbReference>
<dbReference type="SUPFAM" id="SSF46626">
    <property type="entry name" value="Cytochrome c"/>
    <property type="match status" value="1"/>
</dbReference>
<dbReference type="GO" id="GO:0009055">
    <property type="term" value="F:electron transfer activity"/>
    <property type="evidence" value="ECO:0007669"/>
    <property type="project" value="InterPro"/>
</dbReference>
<keyword evidence="10" id="KW-1185">Reference proteome</keyword>
<dbReference type="PANTHER" id="PTHR11961">
    <property type="entry name" value="CYTOCHROME C"/>
    <property type="match status" value="1"/>
</dbReference>
<dbReference type="GO" id="GO:0020037">
    <property type="term" value="F:heme binding"/>
    <property type="evidence" value="ECO:0007669"/>
    <property type="project" value="InterPro"/>
</dbReference>
<dbReference type="Proteomes" id="UP000664303">
    <property type="component" value="Unassembled WGS sequence"/>
</dbReference>
<reference evidence="9" key="1">
    <citation type="submission" date="2021-02" db="EMBL/GenBank/DDBJ databases">
        <title>PHA producing bacteria isolated from coastal sediment in Guangdong, Shenzhen.</title>
        <authorList>
            <person name="Zheng W."/>
            <person name="Yu S."/>
            <person name="Huang Y."/>
        </authorList>
    </citation>
    <scope>NUCLEOTIDE SEQUENCE</scope>
    <source>
        <strain evidence="9">TN14-10</strain>
    </source>
</reference>
<proteinExistence type="predicted"/>
<evidence type="ECO:0000256" key="7">
    <source>
        <dbReference type="SAM" id="SignalP"/>
    </source>
</evidence>
<evidence type="ECO:0000259" key="8">
    <source>
        <dbReference type="PROSITE" id="PS51007"/>
    </source>
</evidence>
<name>A0A939IMJ7_9GAMM</name>
<feature type="signal peptide" evidence="7">
    <location>
        <begin position="1"/>
        <end position="21"/>
    </location>
</feature>
<evidence type="ECO:0000256" key="1">
    <source>
        <dbReference type="ARBA" id="ARBA00022448"/>
    </source>
</evidence>
<sequence length="116" mass="11990">MRIIQYLLLATLAAGAGAARSQPPAFAVCAACHAVSAPTAHGIGPSLTGIVGRSAGSAEGFMYSPALGGADILWTTENLDRFLENPAETVPGNYMAFQGVADPALRRAIIDYLADR</sequence>
<evidence type="ECO:0000313" key="10">
    <source>
        <dbReference type="Proteomes" id="UP000664303"/>
    </source>
</evidence>
<keyword evidence="5 6" id="KW-0408">Iron</keyword>
<comment type="caution">
    <text evidence="9">The sequence shown here is derived from an EMBL/GenBank/DDBJ whole genome shotgun (WGS) entry which is preliminary data.</text>
</comment>
<dbReference type="InterPro" id="IPR009056">
    <property type="entry name" value="Cyt_c-like_dom"/>
</dbReference>
<keyword evidence="3 6" id="KW-0479">Metal-binding</keyword>
<dbReference type="Gene3D" id="1.10.760.10">
    <property type="entry name" value="Cytochrome c-like domain"/>
    <property type="match status" value="1"/>
</dbReference>
<keyword evidence="1" id="KW-0813">Transport</keyword>
<keyword evidence="4" id="KW-0249">Electron transport</keyword>
<dbReference type="PROSITE" id="PS51007">
    <property type="entry name" value="CYTC"/>
    <property type="match status" value="1"/>
</dbReference>
<keyword evidence="7" id="KW-0732">Signal</keyword>
<dbReference type="PRINTS" id="PR00604">
    <property type="entry name" value="CYTCHRMECIAB"/>
</dbReference>
<evidence type="ECO:0000256" key="6">
    <source>
        <dbReference type="PROSITE-ProRule" id="PRU00433"/>
    </source>
</evidence>
<evidence type="ECO:0000256" key="5">
    <source>
        <dbReference type="ARBA" id="ARBA00023004"/>
    </source>
</evidence>
<dbReference type="EMBL" id="JAFKCZ010000009">
    <property type="protein sequence ID" value="MBN7797595.1"/>
    <property type="molecule type" value="Genomic_DNA"/>
</dbReference>
<gene>
    <name evidence="9" type="ORF">JYP50_13375</name>
</gene>
<keyword evidence="2 6" id="KW-0349">Heme</keyword>
<evidence type="ECO:0000256" key="4">
    <source>
        <dbReference type="ARBA" id="ARBA00022982"/>
    </source>
</evidence>
<dbReference type="InterPro" id="IPR002327">
    <property type="entry name" value="Cyt_c_1A/1B"/>
</dbReference>
<accession>A0A939IMJ7</accession>
<dbReference type="AlphaFoldDB" id="A0A939IMJ7"/>
<dbReference type="RefSeq" id="WP_206561046.1">
    <property type="nucleotide sequence ID" value="NZ_JAFKCZ010000009.1"/>
</dbReference>
<organism evidence="9 10">
    <name type="scientific">Parahaliea mediterranea</name>
    <dbReference type="NCBI Taxonomy" id="651086"/>
    <lineage>
        <taxon>Bacteria</taxon>
        <taxon>Pseudomonadati</taxon>
        <taxon>Pseudomonadota</taxon>
        <taxon>Gammaproteobacteria</taxon>
        <taxon>Cellvibrionales</taxon>
        <taxon>Halieaceae</taxon>
        <taxon>Parahaliea</taxon>
    </lineage>
</organism>
<feature type="chain" id="PRO_5037511932" evidence="7">
    <location>
        <begin position="22"/>
        <end position="116"/>
    </location>
</feature>
<evidence type="ECO:0000256" key="2">
    <source>
        <dbReference type="ARBA" id="ARBA00022617"/>
    </source>
</evidence>